<name>B5Y6V8_COPPD</name>
<evidence type="ECO:0000313" key="1">
    <source>
        <dbReference type="EMBL" id="ACI17513.1"/>
    </source>
</evidence>
<reference evidence="1 2" key="2">
    <citation type="journal article" date="2014" name="Genome Announc.">
        <title>Complete Genome Sequence of Coprothermobacter proteolyticus DSM 5265.</title>
        <authorList>
            <person name="Alexiev A."/>
            <person name="Coil D.A."/>
            <person name="Badger J.H."/>
            <person name="Enticknap J."/>
            <person name="Ward N."/>
            <person name="Robb F.T."/>
            <person name="Eisen J.A."/>
        </authorList>
    </citation>
    <scope>NUCLEOTIDE SEQUENCE [LARGE SCALE GENOMIC DNA]</scope>
    <source>
        <strain evidence="2">ATCC 35245 / DSM 5265 / OCM 4 / BT</strain>
    </source>
</reference>
<gene>
    <name evidence="1" type="ordered locus">COPRO5265_0135</name>
</gene>
<dbReference type="EMBL" id="CP001145">
    <property type="protein sequence ID" value="ACI17513.1"/>
    <property type="molecule type" value="Genomic_DNA"/>
</dbReference>
<sequence length="37" mass="4291">MMLLSGVSKRWYIDARKNFGELRQRFSSIGTLLLSLC</sequence>
<dbReference type="AlphaFoldDB" id="B5Y6V8"/>
<organism evidence="1 2">
    <name type="scientific">Coprothermobacter proteolyticus (strain ATCC 35245 / DSM 5265 / OCM 4 / BT)</name>
    <dbReference type="NCBI Taxonomy" id="309798"/>
    <lineage>
        <taxon>Bacteria</taxon>
        <taxon>Pseudomonadati</taxon>
        <taxon>Coprothermobacterota</taxon>
        <taxon>Coprothermobacteria</taxon>
        <taxon>Coprothermobacterales</taxon>
        <taxon>Coprothermobacteraceae</taxon>
        <taxon>Coprothermobacter</taxon>
    </lineage>
</organism>
<proteinExistence type="predicted"/>
<dbReference type="Proteomes" id="UP000001732">
    <property type="component" value="Chromosome"/>
</dbReference>
<protein>
    <submittedName>
        <fullName evidence="1">Uncharacterized protein</fullName>
    </submittedName>
</protein>
<reference evidence="2" key="1">
    <citation type="submission" date="2008-08" db="EMBL/GenBank/DDBJ databases">
        <title>The complete genome sequence of Coprothermobacter proteolyticus strain ATCC 5245 / DSM 5265 / BT.</title>
        <authorList>
            <person name="Dodson R.J."/>
            <person name="Durkin A.S."/>
            <person name="Wu M."/>
            <person name="Eisen J."/>
            <person name="Sutton G."/>
        </authorList>
    </citation>
    <scope>NUCLEOTIDE SEQUENCE [LARGE SCALE GENOMIC DNA]</scope>
    <source>
        <strain evidence="2">ATCC 35245 / DSM 5265 / OCM 4 / BT</strain>
    </source>
</reference>
<keyword evidence="2" id="KW-1185">Reference proteome</keyword>
<accession>B5Y6V8</accession>
<evidence type="ECO:0000313" key="2">
    <source>
        <dbReference type="Proteomes" id="UP000001732"/>
    </source>
</evidence>